<dbReference type="Gene3D" id="3.10.290.10">
    <property type="entry name" value="RNA-binding S4 domain"/>
    <property type="match status" value="1"/>
</dbReference>
<keyword evidence="3" id="KW-0413">Isomerase</keyword>
<keyword evidence="9" id="KW-1185">Reference proteome</keyword>
<dbReference type="AlphaFoldDB" id="A0A6L5YIN5"/>
<evidence type="ECO:0000256" key="5">
    <source>
        <dbReference type="ARBA" id="ARBA00033164"/>
    </source>
</evidence>
<name>A0A6L5YIN5_9FIRM</name>
<evidence type="ECO:0000256" key="3">
    <source>
        <dbReference type="ARBA" id="ARBA00023235"/>
    </source>
</evidence>
<evidence type="ECO:0000256" key="4">
    <source>
        <dbReference type="ARBA" id="ARBA00031870"/>
    </source>
</evidence>
<comment type="caution">
    <text evidence="8">The sequence shown here is derived from an EMBL/GenBank/DDBJ whole genome shotgun (WGS) entry which is preliminary data.</text>
</comment>
<dbReference type="Gene3D" id="3.30.2350.10">
    <property type="entry name" value="Pseudouridine synthase"/>
    <property type="match status" value="1"/>
</dbReference>
<dbReference type="GO" id="GO:0003723">
    <property type="term" value="F:RNA binding"/>
    <property type="evidence" value="ECO:0007669"/>
    <property type="project" value="UniProtKB-KW"/>
</dbReference>
<dbReference type="CDD" id="cd02869">
    <property type="entry name" value="PseudoU_synth_RluA_like"/>
    <property type="match status" value="1"/>
</dbReference>
<accession>A0A6L5YIN5</accession>
<feature type="domain" description="Pseudouridine synthase RsuA/RluA-like" evidence="7">
    <location>
        <begin position="102"/>
        <end position="262"/>
    </location>
</feature>
<evidence type="ECO:0000256" key="1">
    <source>
        <dbReference type="ARBA" id="ARBA00000073"/>
    </source>
</evidence>
<gene>
    <name evidence="8" type="ORF">FYJ59_05965</name>
</gene>
<dbReference type="GO" id="GO:0001522">
    <property type="term" value="P:pseudouridine synthesis"/>
    <property type="evidence" value="ECO:0007669"/>
    <property type="project" value="InterPro"/>
</dbReference>
<evidence type="ECO:0000313" key="9">
    <source>
        <dbReference type="Proteomes" id="UP000476055"/>
    </source>
</evidence>
<dbReference type="RefSeq" id="WP_154495942.1">
    <property type="nucleotide sequence ID" value="NZ_VUMU01000005.1"/>
</dbReference>
<organism evidence="8 9">
    <name type="scientific">Waltera intestinalis</name>
    <dbReference type="NCBI Taxonomy" id="2606635"/>
    <lineage>
        <taxon>Bacteria</taxon>
        <taxon>Bacillati</taxon>
        <taxon>Bacillota</taxon>
        <taxon>Clostridia</taxon>
        <taxon>Lachnospirales</taxon>
        <taxon>Lachnospiraceae</taxon>
        <taxon>Waltera</taxon>
    </lineage>
</organism>
<dbReference type="InterPro" id="IPR020103">
    <property type="entry name" value="PsdUridine_synth_cat_dom_sf"/>
</dbReference>
<dbReference type="GO" id="GO:0006396">
    <property type="term" value="P:RNA processing"/>
    <property type="evidence" value="ECO:0007669"/>
    <property type="project" value="UniProtKB-ARBA"/>
</dbReference>
<dbReference type="PANTHER" id="PTHR21600">
    <property type="entry name" value="MITOCHONDRIAL RNA PSEUDOURIDINE SYNTHASE"/>
    <property type="match status" value="1"/>
</dbReference>
<evidence type="ECO:0000256" key="2">
    <source>
        <dbReference type="ARBA" id="ARBA00010876"/>
    </source>
</evidence>
<dbReference type="PROSITE" id="PS50889">
    <property type="entry name" value="S4"/>
    <property type="match status" value="1"/>
</dbReference>
<dbReference type="EMBL" id="VUMU01000005">
    <property type="protein sequence ID" value="MST57790.1"/>
    <property type="molecule type" value="Genomic_DNA"/>
</dbReference>
<evidence type="ECO:0000256" key="6">
    <source>
        <dbReference type="PROSITE-ProRule" id="PRU00182"/>
    </source>
</evidence>
<sequence>MQQLTIGKNQAGQRLDKFLKKAFPNAGTGFLYKMLRKKNITLNGKKAEGKEILAQGDEIKCFFSEETFASLSGAENRETTSDYRKAYRSLKDISVLYEDEDILLLNKPAGVLTQKAKPEDLSLNEWLIGHLLATDAITEADLATFHPSVCNRLDRNTSGIVLCGKTLSGSQALSRIIKDRTVKKYYQTICKGKIVQESTLEGYLYKEESTNTVKVYADPSEAPAEASYIRTIYMPNAVAGDFTLLTVELVTGKTHQIRAHLAGTGHPLLGDTKYGDNKLNRRMQSEYSLHHQLLHAGRICFPKEAEGPLAKVSGQTFTAPLPHKFAEILQALNLAPDSAC</sequence>
<evidence type="ECO:0000313" key="8">
    <source>
        <dbReference type="EMBL" id="MST57790.1"/>
    </source>
</evidence>
<dbReference type="GO" id="GO:0009982">
    <property type="term" value="F:pseudouridine synthase activity"/>
    <property type="evidence" value="ECO:0007669"/>
    <property type="project" value="InterPro"/>
</dbReference>
<dbReference type="InterPro" id="IPR050188">
    <property type="entry name" value="RluA_PseudoU_synthase"/>
</dbReference>
<dbReference type="Pfam" id="PF00849">
    <property type="entry name" value="PseudoU_synth_2"/>
    <property type="match status" value="1"/>
</dbReference>
<protein>
    <recommendedName>
        <fullName evidence="4">RNA pseudouridylate synthase</fullName>
    </recommendedName>
    <alternativeName>
        <fullName evidence="5">RNA-uridine isomerase</fullName>
    </alternativeName>
</protein>
<evidence type="ECO:0000259" key="7">
    <source>
        <dbReference type="Pfam" id="PF00849"/>
    </source>
</evidence>
<dbReference type="SUPFAM" id="SSF55120">
    <property type="entry name" value="Pseudouridine synthase"/>
    <property type="match status" value="1"/>
</dbReference>
<dbReference type="CDD" id="cd00165">
    <property type="entry name" value="S4"/>
    <property type="match status" value="1"/>
</dbReference>
<dbReference type="InterPro" id="IPR006145">
    <property type="entry name" value="PsdUridine_synth_RsuA/RluA"/>
</dbReference>
<dbReference type="PROSITE" id="PS01129">
    <property type="entry name" value="PSI_RLU"/>
    <property type="match status" value="1"/>
</dbReference>
<dbReference type="Proteomes" id="UP000476055">
    <property type="component" value="Unassembled WGS sequence"/>
</dbReference>
<comment type="catalytic activity">
    <reaction evidence="1">
        <text>a uridine in RNA = a pseudouridine in RNA</text>
        <dbReference type="Rhea" id="RHEA:48348"/>
        <dbReference type="Rhea" id="RHEA-COMP:12068"/>
        <dbReference type="Rhea" id="RHEA-COMP:12069"/>
        <dbReference type="ChEBI" id="CHEBI:65314"/>
        <dbReference type="ChEBI" id="CHEBI:65315"/>
    </reaction>
</comment>
<reference evidence="8 9" key="1">
    <citation type="submission" date="2019-08" db="EMBL/GenBank/DDBJ databases">
        <title>In-depth cultivation of the pig gut microbiome towards novel bacterial diversity and tailored functional studies.</title>
        <authorList>
            <person name="Wylensek D."/>
            <person name="Hitch T.C.A."/>
            <person name="Clavel T."/>
        </authorList>
    </citation>
    <scope>NUCLEOTIDE SEQUENCE [LARGE SCALE GENOMIC DNA]</scope>
    <source>
        <strain evidence="8 9">WCA3-601-WT-6H</strain>
    </source>
</reference>
<comment type="similarity">
    <text evidence="2">Belongs to the pseudouridine synthase RluA family.</text>
</comment>
<dbReference type="InterPro" id="IPR006224">
    <property type="entry name" value="PsdUridine_synth_RluA-like_CS"/>
</dbReference>
<dbReference type="GO" id="GO:0140098">
    <property type="term" value="F:catalytic activity, acting on RNA"/>
    <property type="evidence" value="ECO:0007669"/>
    <property type="project" value="UniProtKB-ARBA"/>
</dbReference>
<keyword evidence="6" id="KW-0694">RNA-binding</keyword>
<dbReference type="InterPro" id="IPR036986">
    <property type="entry name" value="S4_RNA-bd_sf"/>
</dbReference>
<proteinExistence type="inferred from homology"/>